<dbReference type="Proteomes" id="UP001159427">
    <property type="component" value="Unassembled WGS sequence"/>
</dbReference>
<name>A0ABN8QMZ7_9CNID</name>
<sequence length="103" mass="11946">GDLKPWRAFYVLYFKRSDKKLVFEHRFGKLTEAGYTIKVHVPEVKRIVFGTTGNYQLLLDLKPDDRPAVNLGREHLRLASRPADDYKFTDNHIDGSSKPRNLS</sequence>
<comment type="caution">
    <text evidence="1">The sequence shown here is derived from an EMBL/GenBank/DDBJ whole genome shotgun (WGS) entry which is preliminary data.</text>
</comment>
<keyword evidence="2" id="KW-1185">Reference proteome</keyword>
<accession>A0ABN8QMZ7</accession>
<protein>
    <submittedName>
        <fullName evidence="1">Uncharacterized protein</fullName>
    </submittedName>
</protein>
<evidence type="ECO:0000313" key="1">
    <source>
        <dbReference type="EMBL" id="CAH3167393.1"/>
    </source>
</evidence>
<reference evidence="1 2" key="1">
    <citation type="submission" date="2022-05" db="EMBL/GenBank/DDBJ databases">
        <authorList>
            <consortium name="Genoscope - CEA"/>
            <person name="William W."/>
        </authorList>
    </citation>
    <scope>NUCLEOTIDE SEQUENCE [LARGE SCALE GENOMIC DNA]</scope>
</reference>
<dbReference type="EMBL" id="CALNXI010001388">
    <property type="protein sequence ID" value="CAH3167393.1"/>
    <property type="molecule type" value="Genomic_DNA"/>
</dbReference>
<gene>
    <name evidence="1" type="ORF">PEVE_00006004</name>
</gene>
<evidence type="ECO:0000313" key="2">
    <source>
        <dbReference type="Proteomes" id="UP001159427"/>
    </source>
</evidence>
<feature type="non-terminal residue" evidence="1">
    <location>
        <position position="1"/>
    </location>
</feature>
<proteinExistence type="predicted"/>
<organism evidence="1 2">
    <name type="scientific">Porites evermanni</name>
    <dbReference type="NCBI Taxonomy" id="104178"/>
    <lineage>
        <taxon>Eukaryota</taxon>
        <taxon>Metazoa</taxon>
        <taxon>Cnidaria</taxon>
        <taxon>Anthozoa</taxon>
        <taxon>Hexacorallia</taxon>
        <taxon>Scleractinia</taxon>
        <taxon>Fungiina</taxon>
        <taxon>Poritidae</taxon>
        <taxon>Porites</taxon>
    </lineage>
</organism>